<dbReference type="InterPro" id="IPR046357">
    <property type="entry name" value="PPIase_dom_sf"/>
</dbReference>
<feature type="region of interest" description="Disordered" evidence="7">
    <location>
        <begin position="284"/>
        <end position="304"/>
    </location>
</feature>
<evidence type="ECO:0000256" key="1">
    <source>
        <dbReference type="ARBA" id="ARBA00000971"/>
    </source>
</evidence>
<comment type="catalytic activity">
    <reaction evidence="1 6">
        <text>[protein]-peptidylproline (omega=180) = [protein]-peptidylproline (omega=0)</text>
        <dbReference type="Rhea" id="RHEA:16237"/>
        <dbReference type="Rhea" id="RHEA-COMP:10747"/>
        <dbReference type="Rhea" id="RHEA-COMP:10748"/>
        <dbReference type="ChEBI" id="CHEBI:83833"/>
        <dbReference type="ChEBI" id="CHEBI:83834"/>
        <dbReference type="EC" id="5.2.1.8"/>
    </reaction>
</comment>
<dbReference type="RefSeq" id="WP_091544800.1">
    <property type="nucleotide sequence ID" value="NZ_FONY01000016.1"/>
</dbReference>
<comment type="similarity">
    <text evidence="2">Belongs to the FKBP-type PPIase family.</text>
</comment>
<organism evidence="9 10">
    <name type="scientific">Thermoflexibacter ruber</name>
    <dbReference type="NCBI Taxonomy" id="1003"/>
    <lineage>
        <taxon>Bacteria</taxon>
        <taxon>Pseudomonadati</taxon>
        <taxon>Bacteroidota</taxon>
        <taxon>Cytophagia</taxon>
        <taxon>Cytophagales</taxon>
        <taxon>Thermoflexibacteraceae</taxon>
        <taxon>Thermoflexibacter</taxon>
    </lineage>
</organism>
<evidence type="ECO:0000313" key="10">
    <source>
        <dbReference type="Proteomes" id="UP000199513"/>
    </source>
</evidence>
<sequence>MKSNQYFNCFTKFSKSLLFSSFMLLIIGLVVSCNQGRQKTNFGLEYEYHLKNGGKTPKQGDNISLNFKLFAKTLDQTGKEKDTLLRNTYTSMPINLTYDTASLDPIVKGMRMVSEGDSITFYMNADSLFRGQRPFFVNAGSEARIVAKILKILSNDEYVKEQQKKMEEMQRDDNFSYTHFIKNNGRKPQNGDIVSMHLLMYAKSNGRDTLIRSTYTEGVPFATQYNTSAIDSINKTLAIVSPNDSIAFDISADVLFQGQLPPFVDAKSRVKLTAKIVKIQSRDEYQADAQKENEKKQKEMEKKAEAQKSIDDQIIKDYVKKNNLKATKTASGLYYVITATGNGNKPKNGEQVSVHYKGSLLSGQVFDSSEGKDPLSFAFNTGAMIKGFDEGVGLLAKGGKATLILPSHLAYGAQGAGGSIPPFSVLRFDIELVEIKDANQ</sequence>
<feature type="domain" description="PPIase FKBP-type" evidence="8">
    <location>
        <begin position="349"/>
        <end position="436"/>
    </location>
</feature>
<protein>
    <recommendedName>
        <fullName evidence="3 6">peptidylprolyl isomerase</fullName>
        <ecNumber evidence="3 6">5.2.1.8</ecNumber>
    </recommendedName>
</protein>
<accession>A0A1I2G1J8</accession>
<reference evidence="9 10" key="1">
    <citation type="submission" date="2016-10" db="EMBL/GenBank/DDBJ databases">
        <authorList>
            <person name="de Groot N.N."/>
        </authorList>
    </citation>
    <scope>NUCLEOTIDE SEQUENCE [LARGE SCALE GENOMIC DNA]</scope>
    <source>
        <strain>GEY</strain>
        <strain evidence="10">DSM 9560</strain>
    </source>
</reference>
<evidence type="ECO:0000256" key="5">
    <source>
        <dbReference type="ARBA" id="ARBA00023235"/>
    </source>
</evidence>
<dbReference type="GO" id="GO:0003755">
    <property type="term" value="F:peptidyl-prolyl cis-trans isomerase activity"/>
    <property type="evidence" value="ECO:0007669"/>
    <property type="project" value="UniProtKB-KW"/>
</dbReference>
<dbReference type="InterPro" id="IPR001179">
    <property type="entry name" value="PPIase_FKBP_dom"/>
</dbReference>
<keyword evidence="5 6" id="KW-0413">Isomerase</keyword>
<keyword evidence="4 6" id="KW-0697">Rotamase</keyword>
<dbReference type="Gene3D" id="3.10.50.40">
    <property type="match status" value="2"/>
</dbReference>
<evidence type="ECO:0000256" key="2">
    <source>
        <dbReference type="ARBA" id="ARBA00006577"/>
    </source>
</evidence>
<dbReference type="PANTHER" id="PTHR43811:SF19">
    <property type="entry name" value="39 KDA FK506-BINDING NUCLEAR PROTEIN"/>
    <property type="match status" value="1"/>
</dbReference>
<keyword evidence="10" id="KW-1185">Reference proteome</keyword>
<dbReference type="Proteomes" id="UP000199513">
    <property type="component" value="Unassembled WGS sequence"/>
</dbReference>
<evidence type="ECO:0000256" key="6">
    <source>
        <dbReference type="PROSITE-ProRule" id="PRU00277"/>
    </source>
</evidence>
<gene>
    <name evidence="9" type="ORF">SAMN04488541_101625</name>
</gene>
<evidence type="ECO:0000256" key="3">
    <source>
        <dbReference type="ARBA" id="ARBA00013194"/>
    </source>
</evidence>
<evidence type="ECO:0000256" key="4">
    <source>
        <dbReference type="ARBA" id="ARBA00023110"/>
    </source>
</evidence>
<dbReference type="PROSITE" id="PS50059">
    <property type="entry name" value="FKBP_PPIASE"/>
    <property type="match status" value="1"/>
</dbReference>
<evidence type="ECO:0000259" key="8">
    <source>
        <dbReference type="PROSITE" id="PS50059"/>
    </source>
</evidence>
<dbReference type="PANTHER" id="PTHR43811">
    <property type="entry name" value="FKBP-TYPE PEPTIDYL-PROLYL CIS-TRANS ISOMERASE FKPA"/>
    <property type="match status" value="1"/>
</dbReference>
<dbReference type="PROSITE" id="PS51257">
    <property type="entry name" value="PROKAR_LIPOPROTEIN"/>
    <property type="match status" value="1"/>
</dbReference>
<dbReference type="EMBL" id="FONY01000016">
    <property type="protein sequence ID" value="SFF10943.1"/>
    <property type="molecule type" value="Genomic_DNA"/>
</dbReference>
<dbReference type="EC" id="5.2.1.8" evidence="3 6"/>
<dbReference type="OrthoDB" id="9814548at2"/>
<evidence type="ECO:0000256" key="7">
    <source>
        <dbReference type="SAM" id="MobiDB-lite"/>
    </source>
</evidence>
<name>A0A1I2G1J8_9BACT</name>
<dbReference type="STRING" id="1003.SAMN04488541_101625"/>
<proteinExistence type="inferred from homology"/>
<evidence type="ECO:0000313" key="9">
    <source>
        <dbReference type="EMBL" id="SFF10943.1"/>
    </source>
</evidence>
<dbReference type="AlphaFoldDB" id="A0A1I2G1J8"/>
<dbReference type="Pfam" id="PF00254">
    <property type="entry name" value="FKBP_C"/>
    <property type="match status" value="1"/>
</dbReference>
<dbReference type="SUPFAM" id="SSF54534">
    <property type="entry name" value="FKBP-like"/>
    <property type="match status" value="2"/>
</dbReference>